<evidence type="ECO:0000259" key="1">
    <source>
        <dbReference type="PROSITE" id="PS50930"/>
    </source>
</evidence>
<dbReference type="EMBL" id="SZVO01000013">
    <property type="protein sequence ID" value="TKT88962.1"/>
    <property type="molecule type" value="Genomic_DNA"/>
</dbReference>
<dbReference type="Pfam" id="PF04397">
    <property type="entry name" value="LytTR"/>
    <property type="match status" value="1"/>
</dbReference>
<dbReference type="PROSITE" id="PS50930">
    <property type="entry name" value="HTH_LYTTR"/>
    <property type="match status" value="1"/>
</dbReference>
<evidence type="ECO:0000313" key="3">
    <source>
        <dbReference type="Proteomes" id="UP000304900"/>
    </source>
</evidence>
<sequence>MNPSRFLRISRQFIVSVKSIAPIHQSFNDKLKVDLNPATEDGILTSREKSAGLNNWLNNSFRRKNFINVTI</sequence>
<reference evidence="2 3" key="1">
    <citation type="submission" date="2019-05" db="EMBL/GenBank/DDBJ databases">
        <title>Dyadobacter AR-3-8 sp. nov., isolated from arctic soil.</title>
        <authorList>
            <person name="Chaudhary D.K."/>
        </authorList>
    </citation>
    <scope>NUCLEOTIDE SEQUENCE [LARGE SCALE GENOMIC DNA]</scope>
    <source>
        <strain evidence="2 3">AR-3-8</strain>
    </source>
</reference>
<organism evidence="2 3">
    <name type="scientific">Dyadobacter frigoris</name>
    <dbReference type="NCBI Taxonomy" id="2576211"/>
    <lineage>
        <taxon>Bacteria</taxon>
        <taxon>Pseudomonadati</taxon>
        <taxon>Bacteroidota</taxon>
        <taxon>Cytophagia</taxon>
        <taxon>Cytophagales</taxon>
        <taxon>Spirosomataceae</taxon>
        <taxon>Dyadobacter</taxon>
    </lineage>
</organism>
<protein>
    <submittedName>
        <fullName evidence="2">LytTR family transcriptional regulator</fullName>
    </submittedName>
</protein>
<proteinExistence type="predicted"/>
<name>A0A4U6CW88_9BACT</name>
<dbReference type="Proteomes" id="UP000304900">
    <property type="component" value="Unassembled WGS sequence"/>
</dbReference>
<feature type="domain" description="HTH LytTR-type" evidence="1">
    <location>
        <begin position="1"/>
        <end position="59"/>
    </location>
</feature>
<comment type="caution">
    <text evidence="2">The sequence shown here is derived from an EMBL/GenBank/DDBJ whole genome shotgun (WGS) entry which is preliminary data.</text>
</comment>
<keyword evidence="3" id="KW-1185">Reference proteome</keyword>
<dbReference type="AlphaFoldDB" id="A0A4U6CW88"/>
<evidence type="ECO:0000313" key="2">
    <source>
        <dbReference type="EMBL" id="TKT88962.1"/>
    </source>
</evidence>
<accession>A0A4U6CW88</accession>
<dbReference type="InterPro" id="IPR007492">
    <property type="entry name" value="LytTR_DNA-bd_dom"/>
</dbReference>
<dbReference type="GO" id="GO:0003677">
    <property type="term" value="F:DNA binding"/>
    <property type="evidence" value="ECO:0007669"/>
    <property type="project" value="InterPro"/>
</dbReference>
<gene>
    <name evidence="2" type="ORF">FDK13_24760</name>
</gene>